<keyword evidence="4 8" id="KW-0460">Magnesium</keyword>
<feature type="domain" description="Toprim" evidence="10">
    <location>
        <begin position="1"/>
        <end position="134"/>
    </location>
</feature>
<evidence type="ECO:0000259" key="11">
    <source>
        <dbReference type="PROSITE" id="PS52039"/>
    </source>
</evidence>
<evidence type="ECO:0000256" key="3">
    <source>
        <dbReference type="ARBA" id="ARBA00022723"/>
    </source>
</evidence>
<comment type="catalytic activity">
    <reaction evidence="1 8">
        <text>ATP-independent breakage of single-stranded DNA, followed by passage and rejoining.</text>
        <dbReference type="EC" id="5.6.2.1"/>
    </reaction>
</comment>
<keyword evidence="7 8" id="KW-0413">Isomerase</keyword>
<dbReference type="PROSITE" id="PS52039">
    <property type="entry name" value="TOPO_IA_2"/>
    <property type="match status" value="1"/>
</dbReference>
<dbReference type="NCBIfam" id="TIGR01056">
    <property type="entry name" value="topB"/>
    <property type="match status" value="1"/>
</dbReference>
<dbReference type="InterPro" id="IPR013824">
    <property type="entry name" value="Topo_IA_cen_sub1"/>
</dbReference>
<dbReference type="SMART" id="SM00493">
    <property type="entry name" value="TOPRIM"/>
    <property type="match status" value="1"/>
</dbReference>
<dbReference type="InterPro" id="IPR000380">
    <property type="entry name" value="Topo_IA"/>
</dbReference>
<dbReference type="SUPFAM" id="SSF56712">
    <property type="entry name" value="Prokaryotic type I DNA topoisomerase"/>
    <property type="match status" value="1"/>
</dbReference>
<dbReference type="PROSITE" id="PS50880">
    <property type="entry name" value="TOPRIM"/>
    <property type="match status" value="1"/>
</dbReference>
<evidence type="ECO:0000256" key="9">
    <source>
        <dbReference type="SAM" id="MobiDB-lite"/>
    </source>
</evidence>
<dbReference type="InterPro" id="IPR005738">
    <property type="entry name" value="TopoIII"/>
</dbReference>
<keyword evidence="13" id="KW-1185">Reference proteome</keyword>
<feature type="binding site" evidence="8">
    <location>
        <position position="7"/>
    </location>
    <ligand>
        <name>Mg(2+)</name>
        <dbReference type="ChEBI" id="CHEBI:18420"/>
        <label>1</label>
        <note>catalytic</note>
    </ligand>
</feature>
<dbReference type="Gene3D" id="1.10.460.10">
    <property type="entry name" value="Topoisomerase I, domain 2"/>
    <property type="match status" value="1"/>
</dbReference>
<proteinExistence type="inferred from homology"/>
<dbReference type="PANTHER" id="PTHR11390">
    <property type="entry name" value="PROKARYOTIC DNA TOPOISOMERASE"/>
    <property type="match status" value="1"/>
</dbReference>
<evidence type="ECO:0000256" key="1">
    <source>
        <dbReference type="ARBA" id="ARBA00000213"/>
    </source>
</evidence>
<dbReference type="Pfam" id="PF01751">
    <property type="entry name" value="Toprim"/>
    <property type="match status" value="1"/>
</dbReference>
<feature type="binding site" evidence="8">
    <location>
        <position position="105"/>
    </location>
    <ligand>
        <name>Mg(2+)</name>
        <dbReference type="ChEBI" id="CHEBI:18420"/>
        <label>2</label>
    </ligand>
</feature>
<dbReference type="PANTHER" id="PTHR11390:SF21">
    <property type="entry name" value="DNA TOPOISOMERASE 3-ALPHA"/>
    <property type="match status" value="1"/>
</dbReference>
<evidence type="ECO:0000256" key="8">
    <source>
        <dbReference type="HAMAP-Rule" id="MF_00953"/>
    </source>
</evidence>
<feature type="domain" description="Topo IA-type catalytic" evidence="11">
    <location>
        <begin position="155"/>
        <end position="602"/>
    </location>
</feature>
<dbReference type="InterPro" id="IPR006171">
    <property type="entry name" value="TOPRIM_dom"/>
</dbReference>
<feature type="site" description="Interaction with DNA" evidence="8">
    <location>
        <position position="61"/>
    </location>
</feature>
<dbReference type="PRINTS" id="PR00417">
    <property type="entry name" value="PRTPISMRASEI"/>
</dbReference>
<evidence type="ECO:0000256" key="2">
    <source>
        <dbReference type="ARBA" id="ARBA00009446"/>
    </source>
</evidence>
<feature type="site" description="Interaction with DNA" evidence="8">
    <location>
        <position position="330"/>
    </location>
</feature>
<keyword evidence="6 8" id="KW-0238">DNA-binding</keyword>
<evidence type="ECO:0000313" key="13">
    <source>
        <dbReference type="Proteomes" id="UP000651977"/>
    </source>
</evidence>
<dbReference type="CDD" id="cd03362">
    <property type="entry name" value="TOPRIM_TopoIA_TopoIII"/>
    <property type="match status" value="1"/>
</dbReference>
<feature type="active site" description="O-(5'-phospho-DNA)-tyrosine intermediate" evidence="8">
    <location>
        <position position="328"/>
    </location>
</feature>
<reference evidence="13" key="1">
    <citation type="journal article" date="2019" name="Int. J. Syst. Evol. Microbiol.">
        <title>The Global Catalogue of Microorganisms (GCM) 10K type strain sequencing project: providing services to taxonomists for standard genome sequencing and annotation.</title>
        <authorList>
            <consortium name="The Broad Institute Genomics Platform"/>
            <consortium name="The Broad Institute Genome Sequencing Center for Infectious Disease"/>
            <person name="Wu L."/>
            <person name="Ma J."/>
        </authorList>
    </citation>
    <scope>NUCLEOTIDE SEQUENCE [LARGE SCALE GENOMIC DNA]</scope>
    <source>
        <strain evidence="13">CGMCC 1.10131</strain>
    </source>
</reference>
<organism evidence="12 13">
    <name type="scientific">Agarivorans gilvus</name>
    <dbReference type="NCBI Taxonomy" id="680279"/>
    <lineage>
        <taxon>Bacteria</taxon>
        <taxon>Pseudomonadati</taxon>
        <taxon>Pseudomonadota</taxon>
        <taxon>Gammaproteobacteria</taxon>
        <taxon>Alteromonadales</taxon>
        <taxon>Alteromonadaceae</taxon>
        <taxon>Agarivorans</taxon>
    </lineage>
</organism>
<comment type="function">
    <text evidence="8">Releases the supercoiling and torsional tension of DNA, which is introduced during the DNA replication and transcription, by transiently cleaving and rejoining one strand of the DNA duplex. Introduces a single-strand break via transesterification at a target site in duplex DNA. The scissile phosphodiester is attacked by the catalytic tyrosine of the enzyme, resulting in the formation of a DNA-(5'-phosphotyrosyl)-enzyme intermediate and the expulsion of a 3'-OH DNA strand. The free DNA strand then undergoes passage around the unbroken strand, thus removing DNA supercoils. Finally, in the religation step, the DNA 3'-OH attacks the covalent intermediate to expel the active-site tyrosine and restore the DNA phosphodiester backbone.</text>
</comment>
<dbReference type="InterPro" id="IPR034144">
    <property type="entry name" value="TOPRIM_TopoIII"/>
</dbReference>
<dbReference type="InterPro" id="IPR013825">
    <property type="entry name" value="Topo_IA_cen_sub2"/>
</dbReference>
<dbReference type="InterPro" id="IPR013826">
    <property type="entry name" value="Topo_IA_cen_sub3"/>
</dbReference>
<evidence type="ECO:0000256" key="7">
    <source>
        <dbReference type="ARBA" id="ARBA00023235"/>
    </source>
</evidence>
<dbReference type="Pfam" id="PF01131">
    <property type="entry name" value="Topoisom_bac"/>
    <property type="match status" value="1"/>
</dbReference>
<evidence type="ECO:0000256" key="6">
    <source>
        <dbReference type="ARBA" id="ARBA00023125"/>
    </source>
</evidence>
<dbReference type="Gene3D" id="1.10.290.10">
    <property type="entry name" value="Topoisomerase I, domain 4"/>
    <property type="match status" value="1"/>
</dbReference>
<dbReference type="Gene3D" id="3.40.50.140">
    <property type="match status" value="1"/>
</dbReference>
<feature type="binding site" evidence="8">
    <location>
        <position position="103"/>
    </location>
    <ligand>
        <name>Mg(2+)</name>
        <dbReference type="ChEBI" id="CHEBI:18420"/>
        <label>2</label>
    </ligand>
</feature>
<feature type="region of interest" description="Disordered" evidence="9">
    <location>
        <begin position="623"/>
        <end position="653"/>
    </location>
</feature>
<keyword evidence="5 8" id="KW-0799">Topoisomerase</keyword>
<evidence type="ECO:0000259" key="10">
    <source>
        <dbReference type="PROSITE" id="PS50880"/>
    </source>
</evidence>
<comment type="caution">
    <text evidence="12">The sequence shown here is derived from an EMBL/GenBank/DDBJ whole genome shotgun (WGS) entry which is preliminary data.</text>
</comment>
<dbReference type="InterPro" id="IPR023406">
    <property type="entry name" value="Topo_IA_AS"/>
</dbReference>
<dbReference type="InterPro" id="IPR013497">
    <property type="entry name" value="Topo_IA_cen"/>
</dbReference>
<dbReference type="EMBL" id="BMDY01000011">
    <property type="protein sequence ID" value="GGB07680.1"/>
    <property type="molecule type" value="Genomic_DNA"/>
</dbReference>
<dbReference type="EC" id="5.6.2.1" evidence="8"/>
<evidence type="ECO:0000313" key="12">
    <source>
        <dbReference type="EMBL" id="GGB07680.1"/>
    </source>
</evidence>
<feature type="binding site" evidence="8">
    <location>
        <position position="103"/>
    </location>
    <ligand>
        <name>Mg(2+)</name>
        <dbReference type="ChEBI" id="CHEBI:18420"/>
        <label>1</label>
        <note>catalytic</note>
    </ligand>
</feature>
<gene>
    <name evidence="8 12" type="primary">topB</name>
    <name evidence="12" type="ORF">GCM10007414_21320</name>
</gene>
<dbReference type="CDD" id="cd00186">
    <property type="entry name" value="TOP1Ac"/>
    <property type="match status" value="1"/>
</dbReference>
<feature type="region of interest" description="Interaction with DNA" evidence="8">
    <location>
        <begin position="194"/>
        <end position="199"/>
    </location>
</feature>
<dbReference type="InterPro" id="IPR003601">
    <property type="entry name" value="Topo_IA_2"/>
</dbReference>
<accession>A0ABQ1I2R5</accession>
<dbReference type="HAMAP" id="MF_00953">
    <property type="entry name" value="Topoisom_3_prok"/>
    <property type="match status" value="1"/>
</dbReference>
<name>A0ABQ1I2R5_9ALTE</name>
<evidence type="ECO:0000256" key="5">
    <source>
        <dbReference type="ARBA" id="ARBA00023029"/>
    </source>
</evidence>
<feature type="site" description="Interaction with DNA" evidence="8">
    <location>
        <position position="170"/>
    </location>
</feature>
<dbReference type="NCBIfam" id="NF005829">
    <property type="entry name" value="PRK07726.1"/>
    <property type="match status" value="1"/>
</dbReference>
<feature type="compositionally biased region" description="Basic residues" evidence="9">
    <location>
        <begin position="623"/>
        <end position="632"/>
    </location>
</feature>
<comment type="similarity">
    <text evidence="2 8">Belongs to the type IA topoisomerase family.</text>
</comment>
<dbReference type="PROSITE" id="PS00396">
    <property type="entry name" value="TOPO_IA_1"/>
    <property type="match status" value="1"/>
</dbReference>
<dbReference type="SMART" id="SM00436">
    <property type="entry name" value="TOP1Bc"/>
    <property type="match status" value="1"/>
</dbReference>
<comment type="cofactor">
    <cofactor evidence="8">
        <name>Mg(2+)</name>
        <dbReference type="ChEBI" id="CHEBI:18420"/>
    </cofactor>
    <text evidence="8">Binds two Mg(2+) per subunit.</text>
</comment>
<keyword evidence="3 8" id="KW-0479">Metal-binding</keyword>
<dbReference type="Gene3D" id="2.70.20.10">
    <property type="entry name" value="Topoisomerase I, domain 3"/>
    <property type="match status" value="1"/>
</dbReference>
<evidence type="ECO:0000256" key="4">
    <source>
        <dbReference type="ARBA" id="ARBA00022842"/>
    </source>
</evidence>
<dbReference type="SMART" id="SM00437">
    <property type="entry name" value="TOP1Ac"/>
    <property type="match status" value="1"/>
</dbReference>
<protein>
    <recommendedName>
        <fullName evidence="8">DNA topoisomerase 3</fullName>
        <ecNumber evidence="8">5.6.2.1</ecNumber>
    </recommendedName>
    <alternativeName>
        <fullName evidence="8">DNA topoisomerase III</fullName>
    </alternativeName>
</protein>
<dbReference type="Proteomes" id="UP000651977">
    <property type="component" value="Unassembled WGS sequence"/>
</dbReference>
<dbReference type="RefSeq" id="WP_055733057.1">
    <property type="nucleotide sequence ID" value="NZ_BMDY01000011.1"/>
</dbReference>
<feature type="site" description="Interaction with DNA" evidence="8">
    <location>
        <position position="178"/>
    </location>
</feature>
<sequence length="653" mass="73124">MRLYIAEKPSLARAIAAVLPKPQKKYQGYIELANGDCVTWCIGHLLEQAEPADYDARYKQWRFEHLPIFPEQWQWRAKSKTASQLKAIKGLIKQATSLVHAGDPDREGQLLVDLVIEHCKTKAALKQACQRLLVSDLTPAAVARSLKQLKPNQQFAALSSSALARTRADWLYGINLTRAYTLKGQQQGYSGVLSVGRVQTPVLGLVVRRDQAIAEFVSRPFYQVEAELQTQQGERFKALWQPSEACLPYQDEDGRVLSRSLAEHVVKRIQQQPATVDTLKQQDKQQAPPLPYNLSSLQIDAAKRYGYSAKQVLDICQNLYERHTLITYPRSDSRYLPKQHHGEAPEVLAALKANSEELAKACSEADPRLRSKAWNDAKVDAHHAIIPTTKRQAAGKLGEAERRVYLLIARQYLAQFYPHYRYAHSEVTVQIAEGLFKASANQVQDLGWKVLFPRKQNDEEQTLPPLSQGQKLHCIDARVLDKQTQPPKAFTDASLLAAMTGIAKYVQDPSLKAVLKETDGLGTEATRAGILDLLFKRGFLLRQAKQIHASDSAKALVAALPELCVWPDMTAHWEQQLNAISQRQHSYQAFMQQLQSQLHQLVEQSAMVSAQAFVGLAKPAKAGRKNYARRSKAGGQRAATAKRTNKKRATAAR</sequence>
<feature type="compositionally biased region" description="Basic residues" evidence="9">
    <location>
        <begin position="643"/>
        <end position="653"/>
    </location>
</feature>
<dbReference type="InterPro" id="IPR023405">
    <property type="entry name" value="Topo_IA_core_domain"/>
</dbReference>
<comment type="caution">
    <text evidence="8">Lacks conserved residue(s) required for the propagation of feature annotation.</text>
</comment>
<dbReference type="InterPro" id="IPR003602">
    <property type="entry name" value="Topo_IA_DNA-bd_dom"/>
</dbReference>